<dbReference type="InterPro" id="IPR016032">
    <property type="entry name" value="Sig_transdc_resp-reg_C-effctor"/>
</dbReference>
<dbReference type="InterPro" id="IPR027417">
    <property type="entry name" value="P-loop_NTPase"/>
</dbReference>
<dbReference type="Pfam" id="PF13191">
    <property type="entry name" value="AAA_16"/>
    <property type="match status" value="1"/>
</dbReference>
<dbReference type="InterPro" id="IPR041664">
    <property type="entry name" value="AAA_16"/>
</dbReference>
<dbReference type="CDD" id="cd06170">
    <property type="entry name" value="LuxR_C_like"/>
    <property type="match status" value="1"/>
</dbReference>
<organism evidence="5 6">
    <name type="scientific">Gordonia mangrovi</name>
    <dbReference type="NCBI Taxonomy" id="2665643"/>
    <lineage>
        <taxon>Bacteria</taxon>
        <taxon>Bacillati</taxon>
        <taxon>Actinomycetota</taxon>
        <taxon>Actinomycetes</taxon>
        <taxon>Mycobacteriales</taxon>
        <taxon>Gordoniaceae</taxon>
        <taxon>Gordonia</taxon>
    </lineage>
</organism>
<evidence type="ECO:0000256" key="2">
    <source>
        <dbReference type="ARBA" id="ARBA00023125"/>
    </source>
</evidence>
<sequence>MSSDWPLVEREKEFRIIEAALRGETNACGVVLTGDSGVGKTTLARHVTAALDGGVRWVAGTESARSIPLGVFAHLVGPATSSDPVTYLAAARESLLADGNVVIGVDDAHLLDELSATLLHQLAIDRAVHIVATVRSGETVPDAVTSLWKDNHLTRITLSPFSKQQSVELIESVLGGQLEGLSADLMWEASGGNALFLRHLVEGARQANTLRQVNGIWQLRGRAAITSELASLLESRIEQLDDSVLNVLKYLALCEPLDIDVLGDLAGDEAVEEAEIAGLVRILRDGRRLNVQYNHPLFGEVIRHRLGLASSRRLRGKLVKALQARGTDTAAERIRLADLALESDVAVDSGLMSAAARDALAFANAPLGERFARAAVAEGSGFGAAEPLARSLMWQGFAAEADDVLGGFRADDLNEIEQIYWGGLRFATVFWAIGDADRADQVLNMLQEEVTDPNLALVVKGIASTCAIFENRVQDAIALAEEVLTSPKPSPWAVEWAVFGGSLALALTGRGTEVAALAVRARVAEAVTDGLLRFPAGFGEILALTLTGQLDEAATRADRYVQFSNIGQYLGWGMAGILVSVVEMARGDSVSVGRRMEQTLATLDSGRGAAESWNYPAMFYLVQALSAGGQPEPAERALRTAQDRFGRHIAVFGPMLTISQAWQEASAGTVSLAAQTAQRAAVEAREAAQFAIEAEALHSAARFGDPSGAERLRELAGQVDGPLAGLYARHAGALESRDAVELDLCATEFEKLGFRLSAADAAAQASVLHEADGGRAATVASAAVANRLAAECGGLRTPALVESAQPLPLTTREREIANLVAAGLSNKEIAHRLTVSVRTVEGHIYRACTKLDVADRSEIAALLVKANSGTS</sequence>
<evidence type="ECO:0000256" key="3">
    <source>
        <dbReference type="ARBA" id="ARBA00023163"/>
    </source>
</evidence>
<feature type="domain" description="HTH luxR-type" evidence="4">
    <location>
        <begin position="802"/>
        <end position="867"/>
    </location>
</feature>
<dbReference type="PANTHER" id="PTHR44688:SF16">
    <property type="entry name" value="DNA-BINDING TRANSCRIPTIONAL ACTIVATOR DEVR_DOSR"/>
    <property type="match status" value="1"/>
</dbReference>
<dbReference type="RefSeq" id="WP_160903856.1">
    <property type="nucleotide sequence ID" value="NZ_CP102850.1"/>
</dbReference>
<keyword evidence="1" id="KW-0805">Transcription regulation</keyword>
<dbReference type="PROSITE" id="PS50043">
    <property type="entry name" value="HTH_LUXR_2"/>
    <property type="match status" value="1"/>
</dbReference>
<comment type="caution">
    <text evidence="5">The sequence shown here is derived from an EMBL/GenBank/DDBJ whole genome shotgun (WGS) entry which is preliminary data.</text>
</comment>
<dbReference type="Pfam" id="PF00196">
    <property type="entry name" value="GerE"/>
    <property type="match status" value="1"/>
</dbReference>
<dbReference type="PROSITE" id="PS00675">
    <property type="entry name" value="SIGMA54_INTERACT_1"/>
    <property type="match status" value="1"/>
</dbReference>
<proteinExistence type="predicted"/>
<dbReference type="InterPro" id="IPR025662">
    <property type="entry name" value="Sigma_54_int_dom_ATP-bd_1"/>
</dbReference>
<name>A0A6L7GW06_9ACTN</name>
<dbReference type="SUPFAM" id="SSF52540">
    <property type="entry name" value="P-loop containing nucleoside triphosphate hydrolases"/>
    <property type="match status" value="1"/>
</dbReference>
<dbReference type="Gene3D" id="1.10.10.10">
    <property type="entry name" value="Winged helix-like DNA-binding domain superfamily/Winged helix DNA-binding domain"/>
    <property type="match status" value="1"/>
</dbReference>
<dbReference type="Gene3D" id="3.40.50.300">
    <property type="entry name" value="P-loop containing nucleotide triphosphate hydrolases"/>
    <property type="match status" value="1"/>
</dbReference>
<accession>A0A6L7GW06</accession>
<dbReference type="GO" id="GO:0006355">
    <property type="term" value="P:regulation of DNA-templated transcription"/>
    <property type="evidence" value="ECO:0007669"/>
    <property type="project" value="InterPro"/>
</dbReference>
<evidence type="ECO:0000313" key="5">
    <source>
        <dbReference type="EMBL" id="MXP23662.1"/>
    </source>
</evidence>
<keyword evidence="2" id="KW-0238">DNA-binding</keyword>
<evidence type="ECO:0000313" key="6">
    <source>
        <dbReference type="Proteomes" id="UP000475545"/>
    </source>
</evidence>
<dbReference type="PANTHER" id="PTHR44688">
    <property type="entry name" value="DNA-BINDING TRANSCRIPTIONAL ACTIVATOR DEVR_DOSR"/>
    <property type="match status" value="1"/>
</dbReference>
<evidence type="ECO:0000256" key="1">
    <source>
        <dbReference type="ARBA" id="ARBA00023015"/>
    </source>
</evidence>
<dbReference type="PROSITE" id="PS00622">
    <property type="entry name" value="HTH_LUXR_1"/>
    <property type="match status" value="1"/>
</dbReference>
<reference evidence="5 6" key="1">
    <citation type="submission" date="2019-11" db="EMBL/GenBank/DDBJ databases">
        <title>Gordonia sp. nov., a novel actinobacterium isolated from mangrove soil in Hainan.</title>
        <authorList>
            <person name="Huang X."/>
            <person name="Xie Y."/>
            <person name="Chu X."/>
            <person name="Xiao K."/>
        </authorList>
    </citation>
    <scope>NUCLEOTIDE SEQUENCE [LARGE SCALE GENOMIC DNA]</scope>
    <source>
        <strain evidence="5 6">HNM0687</strain>
    </source>
</reference>
<dbReference type="Proteomes" id="UP000475545">
    <property type="component" value="Unassembled WGS sequence"/>
</dbReference>
<dbReference type="SUPFAM" id="SSF46894">
    <property type="entry name" value="C-terminal effector domain of the bipartite response regulators"/>
    <property type="match status" value="1"/>
</dbReference>
<evidence type="ECO:0000259" key="4">
    <source>
        <dbReference type="PROSITE" id="PS50043"/>
    </source>
</evidence>
<dbReference type="SMART" id="SM00421">
    <property type="entry name" value="HTH_LUXR"/>
    <property type="match status" value="1"/>
</dbReference>
<keyword evidence="6" id="KW-1185">Reference proteome</keyword>
<keyword evidence="3" id="KW-0804">Transcription</keyword>
<gene>
    <name evidence="5" type="ORF">GIY30_20190</name>
</gene>
<dbReference type="EMBL" id="WMBR01000006">
    <property type="protein sequence ID" value="MXP23662.1"/>
    <property type="molecule type" value="Genomic_DNA"/>
</dbReference>
<dbReference type="InterPro" id="IPR000792">
    <property type="entry name" value="Tscrpt_reg_LuxR_C"/>
</dbReference>
<dbReference type="InterPro" id="IPR036388">
    <property type="entry name" value="WH-like_DNA-bd_sf"/>
</dbReference>
<dbReference type="AlphaFoldDB" id="A0A6L7GW06"/>
<dbReference type="GO" id="GO:0003677">
    <property type="term" value="F:DNA binding"/>
    <property type="evidence" value="ECO:0007669"/>
    <property type="project" value="UniProtKB-KW"/>
</dbReference>
<protein>
    <submittedName>
        <fullName evidence="5">AAA family ATPase</fullName>
    </submittedName>
</protein>
<dbReference type="PRINTS" id="PR00038">
    <property type="entry name" value="HTHLUXR"/>
</dbReference>